<evidence type="ECO:0000313" key="1">
    <source>
        <dbReference type="EMBL" id="SFH29544.1"/>
    </source>
</evidence>
<dbReference type="Proteomes" id="UP000199337">
    <property type="component" value="Unassembled WGS sequence"/>
</dbReference>
<gene>
    <name evidence="1" type="ORF">SAMN05660649_04626</name>
</gene>
<name>A0A1I2YV78_9FIRM</name>
<keyword evidence="2" id="KW-1185">Reference proteome</keyword>
<sequence length="78" mass="8865">MANQDELYIIQSKIDQALNLLKDAVDISIPLLDNEQRGAVIGLWEEFFAEFLSHINKKGQKTGYNLISLISLMRLMQG</sequence>
<organism evidence="1 2">
    <name type="scientific">Desulfotruncus arcticus DSM 17038</name>
    <dbReference type="NCBI Taxonomy" id="1121424"/>
    <lineage>
        <taxon>Bacteria</taxon>
        <taxon>Bacillati</taxon>
        <taxon>Bacillota</taxon>
        <taxon>Clostridia</taxon>
        <taxon>Eubacteriales</taxon>
        <taxon>Desulfallaceae</taxon>
        <taxon>Desulfotruncus</taxon>
    </lineage>
</organism>
<dbReference type="OrthoDB" id="2905737at2"/>
<dbReference type="RefSeq" id="WP_092474941.1">
    <property type="nucleotide sequence ID" value="NZ_FOOX01000023.1"/>
</dbReference>
<proteinExistence type="predicted"/>
<protein>
    <submittedName>
        <fullName evidence="1">Uncharacterized protein</fullName>
    </submittedName>
</protein>
<accession>A0A1I2YV78</accession>
<evidence type="ECO:0000313" key="2">
    <source>
        <dbReference type="Proteomes" id="UP000199337"/>
    </source>
</evidence>
<dbReference type="STRING" id="341036.SAMN05660649_04626"/>
<dbReference type="AlphaFoldDB" id="A0A1I2YV78"/>
<reference evidence="2" key="1">
    <citation type="submission" date="2016-10" db="EMBL/GenBank/DDBJ databases">
        <authorList>
            <person name="Varghese N."/>
            <person name="Submissions S."/>
        </authorList>
    </citation>
    <scope>NUCLEOTIDE SEQUENCE [LARGE SCALE GENOMIC DNA]</scope>
    <source>
        <strain evidence="2">DSM 17038</strain>
    </source>
</reference>
<dbReference type="EMBL" id="FOOX01000023">
    <property type="protein sequence ID" value="SFH29544.1"/>
    <property type="molecule type" value="Genomic_DNA"/>
</dbReference>